<dbReference type="Proteomes" id="UP000706163">
    <property type="component" value="Unassembled WGS sequence"/>
</dbReference>
<feature type="binding site" evidence="5">
    <location>
        <position position="50"/>
    </location>
    <ligand>
        <name>molybdate</name>
        <dbReference type="ChEBI" id="CHEBI:36264"/>
    </ligand>
</feature>
<dbReference type="PIRSF" id="PIRSF004846">
    <property type="entry name" value="ModA"/>
    <property type="match status" value="1"/>
</dbReference>
<dbReference type="SUPFAM" id="SSF53850">
    <property type="entry name" value="Periplasmic binding protein-like II"/>
    <property type="match status" value="1"/>
</dbReference>
<dbReference type="KEGG" id="skl:C7J89_04685"/>
<evidence type="ECO:0000313" key="8">
    <source>
        <dbReference type="EMBL" id="HJF68033.1"/>
    </source>
</evidence>
<dbReference type="GO" id="GO:0046872">
    <property type="term" value="F:metal ion binding"/>
    <property type="evidence" value="ECO:0007669"/>
    <property type="project" value="UniProtKB-KW"/>
</dbReference>
<organism evidence="9 10">
    <name type="scientific">Staphylococcus kloosii</name>
    <dbReference type="NCBI Taxonomy" id="29384"/>
    <lineage>
        <taxon>Bacteria</taxon>
        <taxon>Bacillati</taxon>
        <taxon>Bacillota</taxon>
        <taxon>Bacilli</taxon>
        <taxon>Bacillales</taxon>
        <taxon>Staphylococcaceae</taxon>
        <taxon>Staphylococcus</taxon>
    </lineage>
</organism>
<dbReference type="GO" id="GO:1901359">
    <property type="term" value="F:tungstate binding"/>
    <property type="evidence" value="ECO:0007669"/>
    <property type="project" value="UniProtKB-ARBA"/>
</dbReference>
<name>A0A151A1M8_9STAP</name>
<reference evidence="8" key="4">
    <citation type="submission" date="2021-09" db="EMBL/GenBank/DDBJ databases">
        <authorList>
            <person name="Gilroy R."/>
        </authorList>
    </citation>
    <scope>NUCLEOTIDE SEQUENCE</scope>
    <source>
        <strain evidence="8">CHK149-3286</strain>
    </source>
</reference>
<comment type="similarity">
    <text evidence="1">Belongs to the bacterial solute-binding protein ModA family.</text>
</comment>
<evidence type="ECO:0000256" key="5">
    <source>
        <dbReference type="PIRSR" id="PIRSR004846-1"/>
    </source>
</evidence>
<reference evidence="7 11" key="2">
    <citation type="submission" date="2019-07" db="EMBL/GenBank/DDBJ databases">
        <title>Whole genome shotgun sequence of Staphylococcus kloosii NBRC 109624.</title>
        <authorList>
            <person name="Hosoyama A."/>
            <person name="Uohara A."/>
            <person name="Ohji S."/>
            <person name="Ichikawa N."/>
        </authorList>
    </citation>
    <scope>NUCLEOTIDE SEQUENCE [LARGE SCALE GENOMIC DNA]</scope>
    <source>
        <strain evidence="7 11">NBRC 109624</strain>
    </source>
</reference>
<dbReference type="NCBIfam" id="TIGR01256">
    <property type="entry name" value="modA"/>
    <property type="match status" value="1"/>
</dbReference>
<gene>
    <name evidence="8" type="primary">modA</name>
    <name evidence="9" type="ORF">A0131_00425</name>
    <name evidence="8" type="ORF">K8V85_06945</name>
    <name evidence="7" type="ORF">SKL01_16720</name>
</gene>
<accession>A0A151A1M8</accession>
<keyword evidence="4" id="KW-0732">Signal</keyword>
<evidence type="ECO:0000313" key="9">
    <source>
        <dbReference type="EMBL" id="KYH13279.1"/>
    </source>
</evidence>
<reference evidence="9 10" key="1">
    <citation type="submission" date="2016-02" db="EMBL/GenBank/DDBJ databases">
        <title>Draft genome sequence of hydrocarbon degrading Staphylococcus saprophyticus Strain CNV2, isolated from crude-oil contaminated soil from Noonmati Oil Refinery, Guwahati, Assam, India.</title>
        <authorList>
            <person name="Mukherjee A."/>
            <person name="Chettri B."/>
            <person name="Langpoklakpam J."/>
            <person name="Singh A.K."/>
            <person name="Chattopadhyay D.J."/>
        </authorList>
    </citation>
    <scope>NUCLEOTIDE SEQUENCE [LARGE SCALE GENOMIC DNA]</scope>
    <source>
        <strain evidence="9 10">CNV2</strain>
    </source>
</reference>
<evidence type="ECO:0000256" key="3">
    <source>
        <dbReference type="ARBA" id="ARBA00022723"/>
    </source>
</evidence>
<feature type="binding site" evidence="5">
    <location>
        <position position="154"/>
    </location>
    <ligand>
        <name>molybdate</name>
        <dbReference type="ChEBI" id="CHEBI:36264"/>
    </ligand>
</feature>
<dbReference type="Proteomes" id="UP000321040">
    <property type="component" value="Unassembled WGS sequence"/>
</dbReference>
<evidence type="ECO:0000313" key="7">
    <source>
        <dbReference type="EMBL" id="GEP82494.1"/>
    </source>
</evidence>
<dbReference type="OrthoDB" id="9785015at2"/>
<dbReference type="InterPro" id="IPR005950">
    <property type="entry name" value="ModA"/>
</dbReference>
<dbReference type="EMBL" id="LUGM01000002">
    <property type="protein sequence ID" value="KYH13279.1"/>
    <property type="molecule type" value="Genomic_DNA"/>
</dbReference>
<feature type="region of interest" description="Disordered" evidence="6">
    <location>
        <begin position="21"/>
        <end position="42"/>
    </location>
</feature>
<protein>
    <submittedName>
        <fullName evidence="9">Molybdate ABC transporter substrate-binding protein</fullName>
    </submittedName>
</protein>
<accession>A0A2T4RFL5</accession>
<dbReference type="InterPro" id="IPR050682">
    <property type="entry name" value="ModA/WtpA"/>
</dbReference>
<comment type="caution">
    <text evidence="9">The sequence shown here is derived from an EMBL/GenBank/DDBJ whole genome shotgun (WGS) entry which is preliminary data.</text>
</comment>
<feature type="binding site" evidence="5">
    <location>
        <position position="199"/>
    </location>
    <ligand>
        <name>molybdate</name>
        <dbReference type="ChEBI" id="CHEBI:36264"/>
    </ligand>
</feature>
<sequence>MNIKKLLVGITTASVVLAGCSNSGSDHKSKESSKKDSNKKQHITVSAAASLTDVNKDLAKEFKKDHKNTKISFNYGGSGALRQQIEKGAPSDVMMSANTKDVDMLVKDKKAKNTYNYAQNKLVLIGDKDSNYKSVKDIKKGDKLAIGETKSVPAGKYAEQYLKDQKLYDDVKSNLVYAKDVRQVLNYVEKGNAQLGYVYKTDLAQSQKNGNNKVKEINAAKLKKPITYKAATTSNKKAAKEWVDFLKTKDAKKIMKKYKFEE</sequence>
<evidence type="ECO:0000256" key="4">
    <source>
        <dbReference type="ARBA" id="ARBA00022729"/>
    </source>
</evidence>
<evidence type="ECO:0000256" key="6">
    <source>
        <dbReference type="SAM" id="MobiDB-lite"/>
    </source>
</evidence>
<evidence type="ECO:0000313" key="10">
    <source>
        <dbReference type="Proteomes" id="UP000075418"/>
    </source>
</evidence>
<dbReference type="Gene3D" id="3.40.190.10">
    <property type="entry name" value="Periplasmic binding protein-like II"/>
    <property type="match status" value="2"/>
</dbReference>
<feature type="binding site" evidence="5">
    <location>
        <position position="181"/>
    </location>
    <ligand>
        <name>molybdate</name>
        <dbReference type="ChEBI" id="CHEBI:36264"/>
    </ligand>
</feature>
<keyword evidence="2 5" id="KW-0500">Molybdenum</keyword>
<evidence type="ECO:0000256" key="2">
    <source>
        <dbReference type="ARBA" id="ARBA00022505"/>
    </source>
</evidence>
<dbReference type="RefSeq" id="WP_061853509.1">
    <property type="nucleotide sequence ID" value="NZ_BKAQ01000013.1"/>
</dbReference>
<evidence type="ECO:0000256" key="1">
    <source>
        <dbReference type="ARBA" id="ARBA00009175"/>
    </source>
</evidence>
<proteinExistence type="inferred from homology"/>
<evidence type="ECO:0000313" key="11">
    <source>
        <dbReference type="Proteomes" id="UP000321040"/>
    </source>
</evidence>
<dbReference type="AlphaFoldDB" id="A0A151A1M8"/>
<dbReference type="GO" id="GO:0030973">
    <property type="term" value="F:molybdate ion binding"/>
    <property type="evidence" value="ECO:0007669"/>
    <property type="project" value="UniProtKB-ARBA"/>
</dbReference>
<feature type="binding site" evidence="5">
    <location>
        <position position="78"/>
    </location>
    <ligand>
        <name>molybdate</name>
        <dbReference type="ChEBI" id="CHEBI:36264"/>
    </ligand>
</feature>
<keyword evidence="3 5" id="KW-0479">Metal-binding</keyword>
<reference evidence="8" key="3">
    <citation type="journal article" date="2021" name="PeerJ">
        <title>Extensive microbial diversity within the chicken gut microbiome revealed by metagenomics and culture.</title>
        <authorList>
            <person name="Gilroy R."/>
            <person name="Ravi A."/>
            <person name="Getino M."/>
            <person name="Pursley I."/>
            <person name="Horton D.L."/>
            <person name="Alikhan N.F."/>
            <person name="Baker D."/>
            <person name="Gharbi K."/>
            <person name="Hall N."/>
            <person name="Watson M."/>
            <person name="Adriaenssens E.M."/>
            <person name="Foster-Nyarko E."/>
            <person name="Jarju S."/>
            <person name="Secka A."/>
            <person name="Antonio M."/>
            <person name="Oren A."/>
            <person name="Chaudhuri R.R."/>
            <person name="La Ragione R."/>
            <person name="Hildebrand F."/>
            <person name="Pallen M.J."/>
        </authorList>
    </citation>
    <scope>NUCLEOTIDE SEQUENCE</scope>
    <source>
        <strain evidence="8">CHK149-3286</strain>
    </source>
</reference>
<dbReference type="EMBL" id="BKAQ01000013">
    <property type="protein sequence ID" value="GEP82494.1"/>
    <property type="molecule type" value="Genomic_DNA"/>
</dbReference>
<dbReference type="PANTHER" id="PTHR30632:SF0">
    <property type="entry name" value="SULFATE-BINDING PROTEIN"/>
    <property type="match status" value="1"/>
</dbReference>
<dbReference type="Proteomes" id="UP000075418">
    <property type="component" value="Unassembled WGS sequence"/>
</dbReference>
<feature type="compositionally biased region" description="Basic and acidic residues" evidence="6">
    <location>
        <begin position="25"/>
        <end position="39"/>
    </location>
</feature>
<dbReference type="EMBL" id="DYVT01000076">
    <property type="protein sequence ID" value="HJF68033.1"/>
    <property type="molecule type" value="Genomic_DNA"/>
</dbReference>
<dbReference type="GeneID" id="69904625"/>
<dbReference type="Pfam" id="PF13531">
    <property type="entry name" value="SBP_bac_11"/>
    <property type="match status" value="1"/>
</dbReference>
<keyword evidence="11" id="KW-1185">Reference proteome</keyword>
<dbReference type="FunFam" id="3.40.190.10:FF:000035">
    <property type="entry name" value="Molybdate ABC transporter substrate-binding protein"/>
    <property type="match status" value="1"/>
</dbReference>
<dbReference type="PROSITE" id="PS51257">
    <property type="entry name" value="PROKAR_LIPOPROTEIN"/>
    <property type="match status" value="1"/>
</dbReference>
<dbReference type="PANTHER" id="PTHR30632">
    <property type="entry name" value="MOLYBDATE-BINDING PERIPLASMIC PROTEIN"/>
    <property type="match status" value="1"/>
</dbReference>
<dbReference type="GO" id="GO:0015689">
    <property type="term" value="P:molybdate ion transport"/>
    <property type="evidence" value="ECO:0007669"/>
    <property type="project" value="InterPro"/>
</dbReference>